<dbReference type="EMBL" id="LQPQ01000180">
    <property type="protein sequence ID" value="ORW67501.1"/>
    <property type="molecule type" value="Genomic_DNA"/>
</dbReference>
<gene>
    <name evidence="1" type="ORF">AWC22_27515</name>
</gene>
<keyword evidence="2" id="KW-1185">Reference proteome</keyword>
<evidence type="ECO:0000313" key="2">
    <source>
        <dbReference type="Proteomes" id="UP000193087"/>
    </source>
</evidence>
<name>A0A1X2BV76_9MYCO</name>
<accession>A0A1X2BV76</accession>
<dbReference type="OrthoDB" id="5118179at2"/>
<reference evidence="1 2" key="1">
    <citation type="submission" date="2016-01" db="EMBL/GenBank/DDBJ databases">
        <title>The new phylogeny of the genus Mycobacterium.</title>
        <authorList>
            <person name="Tarcisio F."/>
            <person name="Conor M."/>
            <person name="Antonella G."/>
            <person name="Elisabetta G."/>
            <person name="Giulia F.S."/>
            <person name="Sara T."/>
            <person name="Anna F."/>
            <person name="Clotilde B."/>
            <person name="Roberto B."/>
            <person name="Veronica D.S."/>
            <person name="Fabio R."/>
            <person name="Monica P."/>
            <person name="Olivier J."/>
            <person name="Enrico T."/>
            <person name="Nicola S."/>
        </authorList>
    </citation>
    <scope>NUCLEOTIDE SEQUENCE [LARGE SCALE GENOMIC DNA]</scope>
    <source>
        <strain evidence="1 2">DSM 45176</strain>
    </source>
</reference>
<proteinExistence type="predicted"/>
<evidence type="ECO:0008006" key="3">
    <source>
        <dbReference type="Google" id="ProtNLM"/>
    </source>
</evidence>
<comment type="caution">
    <text evidence="1">The sequence shown here is derived from an EMBL/GenBank/DDBJ whole genome shotgun (WGS) entry which is preliminary data.</text>
</comment>
<dbReference type="AlphaFoldDB" id="A0A1X2BV76"/>
<organism evidence="1 2">
    <name type="scientific">Mycobacterium riyadhense</name>
    <dbReference type="NCBI Taxonomy" id="486698"/>
    <lineage>
        <taxon>Bacteria</taxon>
        <taxon>Bacillati</taxon>
        <taxon>Actinomycetota</taxon>
        <taxon>Actinomycetes</taxon>
        <taxon>Mycobacteriales</taxon>
        <taxon>Mycobacteriaceae</taxon>
        <taxon>Mycobacterium</taxon>
    </lineage>
</organism>
<sequence>MPMSITRGHYDRDGVDATRRSILASRNRFWRTSDMDMAPSTTQRLLAELVAQGELRHIRKGLYWRGIKTPLGMALPTPDALATELVGRNGIGPAGLSAANALRLSTQIPRRAEYAVVGRPPTGGPTVHFVDRSARRGRAERALNPTEVAALEVLDGWDRVIETGPGEAMERLTGLITSGVIDPDRLAGASGTESGSARARLRHLLHRAGRADLADKMSAADPRVEAKALAGLIVA</sequence>
<protein>
    <recommendedName>
        <fullName evidence="3">AbiEi antitoxin C-terminal domain-containing protein</fullName>
    </recommendedName>
</protein>
<evidence type="ECO:0000313" key="1">
    <source>
        <dbReference type="EMBL" id="ORW67501.1"/>
    </source>
</evidence>
<dbReference type="Proteomes" id="UP000193087">
    <property type="component" value="Unassembled WGS sequence"/>
</dbReference>